<dbReference type="RefSeq" id="WP_344804755.1">
    <property type="nucleotide sequence ID" value="NZ_BAABBO010000007.1"/>
</dbReference>
<dbReference type="InterPro" id="IPR001036">
    <property type="entry name" value="Acrflvin-R"/>
</dbReference>
<dbReference type="Pfam" id="PF00873">
    <property type="entry name" value="ACR_tran"/>
    <property type="match status" value="1"/>
</dbReference>
<feature type="transmembrane region" description="Helical" evidence="1">
    <location>
        <begin position="994"/>
        <end position="1019"/>
    </location>
</feature>
<feature type="transmembrane region" description="Helical" evidence="1">
    <location>
        <begin position="864"/>
        <end position="884"/>
    </location>
</feature>
<feature type="transmembrane region" description="Helical" evidence="1">
    <location>
        <begin position="524"/>
        <end position="549"/>
    </location>
</feature>
<dbReference type="PRINTS" id="PR00702">
    <property type="entry name" value="ACRIFLAVINRP"/>
</dbReference>
<keyword evidence="1" id="KW-0812">Transmembrane</keyword>
<gene>
    <name evidence="2" type="ORF">GCM10022278_14300</name>
</gene>
<feature type="transmembrane region" description="Helical" evidence="1">
    <location>
        <begin position="917"/>
        <end position="942"/>
    </location>
</feature>
<dbReference type="PANTHER" id="PTHR32063:SF33">
    <property type="entry name" value="RND SUPERFAMILY EFFLUX PUMP PERMEASE COMPONENT"/>
    <property type="match status" value="1"/>
</dbReference>
<name>A0ABP7P196_9GAMM</name>
<feature type="transmembrane region" description="Helical" evidence="1">
    <location>
        <begin position="963"/>
        <end position="982"/>
    </location>
</feature>
<keyword evidence="3" id="KW-1185">Reference proteome</keyword>
<feature type="transmembrane region" description="Helical" evidence="1">
    <location>
        <begin position="891"/>
        <end position="911"/>
    </location>
</feature>
<protein>
    <submittedName>
        <fullName evidence="2">Efflux RND transporter permease subunit</fullName>
    </submittedName>
</protein>
<evidence type="ECO:0000256" key="1">
    <source>
        <dbReference type="SAM" id="Phobius"/>
    </source>
</evidence>
<dbReference type="Gene3D" id="3.30.70.1430">
    <property type="entry name" value="Multidrug efflux transporter AcrB pore domain"/>
    <property type="match status" value="2"/>
</dbReference>
<dbReference type="Gene3D" id="3.30.70.1440">
    <property type="entry name" value="Multidrug efflux transporter AcrB pore domain"/>
    <property type="match status" value="1"/>
</dbReference>
<dbReference type="Gene3D" id="3.30.2090.10">
    <property type="entry name" value="Multidrug efflux transporter AcrB TolC docking domain, DN and DC subdomains"/>
    <property type="match status" value="2"/>
</dbReference>
<sequence length="1091" mass="119661">MKDSIDWFINNPRVSNLLALMLVLGGLLAIPQTRQETLPNVPLERIGVVSLLPGASPQTVEQLLCTPIENVIYGIDGITDLMSDAREGRCAITVDVLEGYVTRDVRDQIASRVAALNDLPEDASTPLVEELIFRNRVSQVLLTGDLSPRDLYTAAREMRRRMLDYPEISQVEIEGLPAREVAVEVSRSDLYRYGLSFNELATTISNDVERVTGGLLRTPQSDALIQAGEEPAMADDYRQVLVRQGGAGDALRLEEVATISDGFSQNTMGAWLNGQPAAALDVYRIGNQNVLDVADAVRAFMAETPLPHGMRLMLWQDDAEEYRGRSELLWRNAAQALLVLVLILTLFLGLRMSIWVAVGIPVSMLGACILLPVLGESFNTISLFAFILVLGIVVDDAIVVGESVHDEITRTGHSSQAIARGTKKVAKPVVFAVLTTALAFTPLLFLPGPEGELMRVIPIVAIGILMLSLIESLWILPAHLNNSEAKTPGRLDRLSERMNARFDRLMTRFFVPVLEFTLHWRYTLVAAAAGLILLSLALVHSGWLTLVMFSRVEGDRVMADVVFPEGTSTQRVADTVQALQHSGQTLAEQMMIKFDEPLIVDVLAEQGHRRKVSTASDPDAHRRARVSLALAPGERPITADEVAYRWRSLHQGIPDALSVRFHASLTEIKPDIYINLYHPDLDILEIMGRELQTQLEQLDGLHEIGNSMNARFTQIQVSATPAARHYGLTEQTLGQQVAAAFRGVIVDRLPEDEHEVPVILRLPGAESNSLWHLEQLPITLSDGSTAPLSALATLKEVQTPALISHYDRRRTATLTALVDDNLTSPGQVMAHLQANWLGDLTQQYPGASWAVAGKPKAIAEFIDYLGLSYLLALIGMFCLLTIAFGTYWQPILILLAIPFGLVGAFLGHAALGYELTLWSIVGIIAVSGVVVNDNLVLISAVNDLAKAGERIRDTIIKAVCSRFRSIVLTSLTTFIGVAPLILENSSQARFLIPMAISLAFGVLFATVITLLIVPCLYLIGEDARLFVHRIQTRIPEASENDDVEQAYQNGRITGSKNRTATNPYINEVLHASWEAGFTDECEAGVLRPATR</sequence>
<dbReference type="PANTHER" id="PTHR32063">
    <property type="match status" value="1"/>
</dbReference>
<organism evidence="2 3">
    <name type="scientific">Allohahella marinimesophila</name>
    <dbReference type="NCBI Taxonomy" id="1054972"/>
    <lineage>
        <taxon>Bacteria</taxon>
        <taxon>Pseudomonadati</taxon>
        <taxon>Pseudomonadota</taxon>
        <taxon>Gammaproteobacteria</taxon>
        <taxon>Oceanospirillales</taxon>
        <taxon>Hahellaceae</taxon>
        <taxon>Allohahella</taxon>
    </lineage>
</organism>
<dbReference type="Gene3D" id="3.30.70.1320">
    <property type="entry name" value="Multidrug efflux transporter AcrB pore domain like"/>
    <property type="match status" value="1"/>
</dbReference>
<dbReference type="SUPFAM" id="SSF82714">
    <property type="entry name" value="Multidrug efflux transporter AcrB TolC docking domain, DN and DC subdomains"/>
    <property type="match status" value="2"/>
</dbReference>
<keyword evidence="1" id="KW-1133">Transmembrane helix</keyword>
<dbReference type="SUPFAM" id="SSF82866">
    <property type="entry name" value="Multidrug efflux transporter AcrB transmembrane domain"/>
    <property type="match status" value="2"/>
</dbReference>
<feature type="transmembrane region" description="Helical" evidence="1">
    <location>
        <begin position="425"/>
        <end position="445"/>
    </location>
</feature>
<evidence type="ECO:0000313" key="3">
    <source>
        <dbReference type="Proteomes" id="UP001501337"/>
    </source>
</evidence>
<comment type="caution">
    <text evidence="2">The sequence shown here is derived from an EMBL/GenBank/DDBJ whole genome shotgun (WGS) entry which is preliminary data.</text>
</comment>
<dbReference type="Proteomes" id="UP001501337">
    <property type="component" value="Unassembled WGS sequence"/>
</dbReference>
<dbReference type="SUPFAM" id="SSF82693">
    <property type="entry name" value="Multidrug efflux transporter AcrB pore domain, PN1, PN2, PC1 and PC2 subdomains"/>
    <property type="match status" value="2"/>
</dbReference>
<evidence type="ECO:0000313" key="2">
    <source>
        <dbReference type="EMBL" id="GAA3956881.1"/>
    </source>
</evidence>
<accession>A0ABP7P196</accession>
<feature type="transmembrane region" description="Helical" evidence="1">
    <location>
        <begin position="381"/>
        <end position="404"/>
    </location>
</feature>
<proteinExistence type="predicted"/>
<reference evidence="3" key="1">
    <citation type="journal article" date="2019" name="Int. J. Syst. Evol. Microbiol.">
        <title>The Global Catalogue of Microorganisms (GCM) 10K type strain sequencing project: providing services to taxonomists for standard genome sequencing and annotation.</title>
        <authorList>
            <consortium name="The Broad Institute Genomics Platform"/>
            <consortium name="The Broad Institute Genome Sequencing Center for Infectious Disease"/>
            <person name="Wu L."/>
            <person name="Ma J."/>
        </authorList>
    </citation>
    <scope>NUCLEOTIDE SEQUENCE [LARGE SCALE GENOMIC DNA]</scope>
    <source>
        <strain evidence="3">JCM 17555</strain>
    </source>
</reference>
<keyword evidence="1" id="KW-0472">Membrane</keyword>
<dbReference type="EMBL" id="BAABBO010000007">
    <property type="protein sequence ID" value="GAA3956881.1"/>
    <property type="molecule type" value="Genomic_DNA"/>
</dbReference>
<feature type="transmembrane region" description="Helical" evidence="1">
    <location>
        <begin position="457"/>
        <end position="476"/>
    </location>
</feature>
<dbReference type="InterPro" id="IPR027463">
    <property type="entry name" value="AcrB_DN_DC_subdom"/>
</dbReference>
<dbReference type="Gene3D" id="1.20.1640.10">
    <property type="entry name" value="Multidrug efflux transporter AcrB transmembrane domain"/>
    <property type="match status" value="2"/>
</dbReference>
<feature type="transmembrane region" description="Helical" evidence="1">
    <location>
        <begin position="328"/>
        <end position="347"/>
    </location>
</feature>
<feature type="transmembrane region" description="Helical" evidence="1">
    <location>
        <begin position="354"/>
        <end position="375"/>
    </location>
</feature>